<dbReference type="EMBL" id="WVIE01000005">
    <property type="protein sequence ID" value="NDJ16728.1"/>
    <property type="molecule type" value="Genomic_DNA"/>
</dbReference>
<evidence type="ECO:0000256" key="2">
    <source>
        <dbReference type="SAM" id="SignalP"/>
    </source>
</evidence>
<dbReference type="AlphaFoldDB" id="A0A8J8CHH8"/>
<feature type="signal peptide" evidence="2">
    <location>
        <begin position="1"/>
        <end position="44"/>
    </location>
</feature>
<feature type="compositionally biased region" description="Polar residues" evidence="1">
    <location>
        <begin position="335"/>
        <end position="349"/>
    </location>
</feature>
<evidence type="ECO:0000313" key="3">
    <source>
        <dbReference type="EMBL" id="NDJ16728.1"/>
    </source>
</evidence>
<evidence type="ECO:0000313" key="4">
    <source>
        <dbReference type="Proteomes" id="UP000646053"/>
    </source>
</evidence>
<accession>A0A8J8CHH8</accession>
<keyword evidence="4" id="KW-1185">Reference proteome</keyword>
<keyword evidence="2" id="KW-0732">Signal</keyword>
<sequence length="431" mass="46466">MNNKTRNYFHWLRLLTIRRCVWRNATTAALAMGAFAVLAPSADAAIITMYWDEGHLDGFAPTAGMRISGNHYGNQIEIPAHACGFRLGNHDWDGGWHFAEPRKPGSFVRYAGRTYSSDSFGTGPIEAIGPINSDCSTSTGLYEFQTPASSSITGSEMPPGAGSFVADVYDGSDIEWLDSRGKPIKLKEEKPAKPPKLPKEFFEDLSKQGCIQDFEQKQHCEKSSALMPQPGDKIRSISLAPAPSGQTTLALTAPNTALNTGSSASRQSNKVEISCPAELILKGTISKSHGFDPATVQYRFRWTHGPISTVFSTFVAENTASVLHKVPLPLPAPVQSGSTPGQGVGNDQTIDPVFQSDRGDDGGNSGGGHSISPPVLTDKPLPSNEHKSAVRLEIVNIENGDVVASNWWNYHVSCKPRGNNGVSGPRDFENK</sequence>
<feature type="chain" id="PRO_5035325751" evidence="2">
    <location>
        <begin position="45"/>
        <end position="431"/>
    </location>
</feature>
<dbReference type="RefSeq" id="WP_162422252.1">
    <property type="nucleotide sequence ID" value="NZ_WVIE01000005.1"/>
</dbReference>
<evidence type="ECO:0000256" key="1">
    <source>
        <dbReference type="SAM" id="MobiDB-lite"/>
    </source>
</evidence>
<organism evidence="3 4">
    <name type="scientific">Myxacorys almedinensis A</name>
    <dbReference type="NCBI Taxonomy" id="2690445"/>
    <lineage>
        <taxon>Bacteria</taxon>
        <taxon>Bacillati</taxon>
        <taxon>Cyanobacteriota</taxon>
        <taxon>Cyanophyceae</taxon>
        <taxon>Leptolyngbyales</taxon>
        <taxon>Leptolyngbyaceae</taxon>
        <taxon>Myxacorys</taxon>
        <taxon>Myxacorys almedinensis</taxon>
    </lineage>
</organism>
<feature type="region of interest" description="Disordered" evidence="1">
    <location>
        <begin position="333"/>
        <end position="383"/>
    </location>
</feature>
<name>A0A8J8CHH8_9CYAN</name>
<protein>
    <submittedName>
        <fullName evidence="3">Uncharacterized protein</fullName>
    </submittedName>
</protein>
<gene>
    <name evidence="3" type="ORF">GS601_05400</name>
</gene>
<dbReference type="Proteomes" id="UP000646053">
    <property type="component" value="Unassembled WGS sequence"/>
</dbReference>
<proteinExistence type="predicted"/>
<reference evidence="3" key="1">
    <citation type="submission" date="2019-12" db="EMBL/GenBank/DDBJ databases">
        <title>High-Quality draft genome sequences of three cyanobacteria isolated from the limestone walls of the Old Cathedral of Coimbra.</title>
        <authorList>
            <person name="Tiago I."/>
            <person name="Soares F."/>
            <person name="Portugal A."/>
        </authorList>
    </citation>
    <scope>NUCLEOTIDE SEQUENCE</scope>
    <source>
        <strain evidence="3">A</strain>
    </source>
</reference>
<comment type="caution">
    <text evidence="3">The sequence shown here is derived from an EMBL/GenBank/DDBJ whole genome shotgun (WGS) entry which is preliminary data.</text>
</comment>